<dbReference type="Proteomes" id="UP000516384">
    <property type="component" value="Chromosome"/>
</dbReference>
<protein>
    <submittedName>
        <fullName evidence="1">Uncharacterized protein</fullName>
    </submittedName>
</protein>
<evidence type="ECO:0000313" key="2">
    <source>
        <dbReference type="Proteomes" id="UP000516384"/>
    </source>
</evidence>
<proteinExistence type="predicted"/>
<organism evidence="1 2">
    <name type="scientific">Paenibacillus peoriae</name>
    <dbReference type="NCBI Taxonomy" id="59893"/>
    <lineage>
        <taxon>Bacteria</taxon>
        <taxon>Bacillati</taxon>
        <taxon>Bacillota</taxon>
        <taxon>Bacilli</taxon>
        <taxon>Bacillales</taxon>
        <taxon>Paenibacillaceae</taxon>
        <taxon>Paenibacillus</taxon>
    </lineage>
</organism>
<name>A0A7H0Y2F8_9BACL</name>
<sequence length="46" mass="5331">MKLTMKQELADRAYMPLNKMMNFSTKCAGDNWDLRGVEKPVKLLTL</sequence>
<gene>
    <name evidence="1" type="ORF">IAQ67_15240</name>
</gene>
<reference evidence="1 2" key="1">
    <citation type="submission" date="2020-09" db="EMBL/GenBank/DDBJ databases">
        <title>Characterization of Paenibacillus peoriae strain ZF390 with broad-spectrum antimicrobial activity as a potential biocontrol agent.</title>
        <authorList>
            <person name="Li L."/>
            <person name="Zhao Y."/>
            <person name="Li B."/>
            <person name="Xie X."/>
        </authorList>
    </citation>
    <scope>NUCLEOTIDE SEQUENCE [LARGE SCALE GENOMIC DNA]</scope>
    <source>
        <strain evidence="1 2">ZF390</strain>
    </source>
</reference>
<dbReference type="RefSeq" id="WP_190297173.1">
    <property type="nucleotide sequence ID" value="NZ_CP061172.1"/>
</dbReference>
<dbReference type="EMBL" id="CP061172">
    <property type="protein sequence ID" value="QNR65266.1"/>
    <property type="molecule type" value="Genomic_DNA"/>
</dbReference>
<accession>A0A7H0Y2F8</accession>
<evidence type="ECO:0000313" key="1">
    <source>
        <dbReference type="EMBL" id="QNR65266.1"/>
    </source>
</evidence>
<dbReference type="AlphaFoldDB" id="A0A7H0Y2F8"/>